<dbReference type="KEGG" id="atq:GH723_17685"/>
<dbReference type="InterPro" id="IPR038770">
    <property type="entry name" value="Na+/solute_symporter_sf"/>
</dbReference>
<feature type="transmembrane region" description="Helical" evidence="10">
    <location>
        <begin position="182"/>
        <end position="208"/>
    </location>
</feature>
<feature type="compositionally biased region" description="Basic and acidic residues" evidence="9">
    <location>
        <begin position="496"/>
        <end position="515"/>
    </location>
</feature>
<feature type="transmembrane region" description="Helical" evidence="10">
    <location>
        <begin position="30"/>
        <end position="47"/>
    </location>
</feature>
<feature type="transmembrane region" description="Helical" evidence="10">
    <location>
        <begin position="155"/>
        <end position="176"/>
    </location>
</feature>
<feature type="region of interest" description="Disordered" evidence="9">
    <location>
        <begin position="494"/>
        <end position="515"/>
    </location>
</feature>
<evidence type="ECO:0000256" key="3">
    <source>
        <dbReference type="ARBA" id="ARBA00022449"/>
    </source>
</evidence>
<dbReference type="GO" id="GO:0005886">
    <property type="term" value="C:plasma membrane"/>
    <property type="evidence" value="ECO:0007669"/>
    <property type="project" value="UniProtKB-SubCell"/>
</dbReference>
<evidence type="ECO:0000256" key="1">
    <source>
        <dbReference type="ARBA" id="ARBA00004651"/>
    </source>
</evidence>
<keyword evidence="8 10" id="KW-0472">Membrane</keyword>
<evidence type="ECO:0000313" key="12">
    <source>
        <dbReference type="EMBL" id="QGG96779.1"/>
    </source>
</evidence>
<keyword evidence="6 10" id="KW-1133">Transmembrane helix</keyword>
<keyword evidence="2" id="KW-0813">Transport</keyword>
<feature type="transmembrane region" description="Helical" evidence="10">
    <location>
        <begin position="53"/>
        <end position="76"/>
    </location>
</feature>
<evidence type="ECO:0000259" key="11">
    <source>
        <dbReference type="Pfam" id="PF00999"/>
    </source>
</evidence>
<organism evidence="12 13">
    <name type="scientific">Actinomarinicola tropica</name>
    <dbReference type="NCBI Taxonomy" id="2789776"/>
    <lineage>
        <taxon>Bacteria</taxon>
        <taxon>Bacillati</taxon>
        <taxon>Actinomycetota</taxon>
        <taxon>Acidimicrobiia</taxon>
        <taxon>Acidimicrobiales</taxon>
        <taxon>Iamiaceae</taxon>
        <taxon>Actinomarinicola</taxon>
    </lineage>
</organism>
<keyword evidence="3" id="KW-0050">Antiport</keyword>
<accession>A0A5Q2RJ32</accession>
<dbReference type="Proteomes" id="UP000334019">
    <property type="component" value="Chromosome"/>
</dbReference>
<sequence>MDEPSAAIAAVVGLGVAAQWVATRLRIPSILLLLGVGLAAGPLFGLLDPDELLGDLLFPVVSMGVGLLLFEGGIGLHRSELGSWRGVLFRLLSVGVVITGIIAAVAAHTVGGLPWGASIVFGAIMTVTGPTVIIPLLRQQRLRPRVARVLRWEGIWIDAVGATLAIVALEVVVVAGDGAVEITQAVLTTAVVGSGLGLLAGIGLAWFLGHRMVSDHMQNAVIIAVALAVFALANHFREEAGLFATTVLGITLANQRRAPVRHVIEFQESLGVLLIGGIFVVLGARVEAADLQDNLLPGLGVLAVLVILARPLAVAASTWRSRLSRNERLYLAGLAPRGIVAASVSALFGLKLEEAGIAGGTDLSALTFVVVAGSVVVYGLGAGPLSRRLRVNVPEPTGVALIGAPPWVVQLGRCLQQADVGVLVISTDEEEIADAQRADLLVYNGRLAHKDLEETVEALGIKLALAVSEREELNEFGSERFNHLLGRANVYGMPRSSEERSESHGGAGGHDRRELGQGLVGNDLKALVASGVTVEMVRREDFDPDRGTFFPLLSAKNGRPTVVSGSVDESAVWVIGLRVPTPDVVVPEPGPDESLAE</sequence>
<evidence type="ECO:0000256" key="7">
    <source>
        <dbReference type="ARBA" id="ARBA00023065"/>
    </source>
</evidence>
<dbReference type="GO" id="GO:0015297">
    <property type="term" value="F:antiporter activity"/>
    <property type="evidence" value="ECO:0007669"/>
    <property type="project" value="UniProtKB-KW"/>
</dbReference>
<protein>
    <recommendedName>
        <fullName evidence="11">Cation/H+ exchanger transmembrane domain-containing protein</fullName>
    </recommendedName>
</protein>
<feature type="transmembrane region" description="Helical" evidence="10">
    <location>
        <begin position="113"/>
        <end position="134"/>
    </location>
</feature>
<name>A0A5Q2RJ32_9ACTN</name>
<evidence type="ECO:0000256" key="6">
    <source>
        <dbReference type="ARBA" id="ARBA00022989"/>
    </source>
</evidence>
<dbReference type="GO" id="GO:1902600">
    <property type="term" value="P:proton transmembrane transport"/>
    <property type="evidence" value="ECO:0007669"/>
    <property type="project" value="InterPro"/>
</dbReference>
<evidence type="ECO:0000256" key="10">
    <source>
        <dbReference type="SAM" id="Phobius"/>
    </source>
</evidence>
<feature type="transmembrane region" description="Helical" evidence="10">
    <location>
        <begin position="356"/>
        <end position="380"/>
    </location>
</feature>
<feature type="transmembrane region" description="Helical" evidence="10">
    <location>
        <begin position="329"/>
        <end position="350"/>
    </location>
</feature>
<evidence type="ECO:0000256" key="4">
    <source>
        <dbReference type="ARBA" id="ARBA00022475"/>
    </source>
</evidence>
<evidence type="ECO:0000256" key="9">
    <source>
        <dbReference type="SAM" id="MobiDB-lite"/>
    </source>
</evidence>
<feature type="transmembrane region" description="Helical" evidence="10">
    <location>
        <begin position="88"/>
        <end position="107"/>
    </location>
</feature>
<comment type="subcellular location">
    <subcellularLocation>
        <location evidence="1">Cell membrane</location>
        <topology evidence="1">Multi-pass membrane protein</topology>
    </subcellularLocation>
</comment>
<dbReference type="PANTHER" id="PTHR32507:SF0">
    <property type="entry name" value="NA(+)_H(+) ANTIPORTER 2-RELATED"/>
    <property type="match status" value="1"/>
</dbReference>
<evidence type="ECO:0000256" key="2">
    <source>
        <dbReference type="ARBA" id="ARBA00022448"/>
    </source>
</evidence>
<reference evidence="12 13" key="1">
    <citation type="submission" date="2019-11" db="EMBL/GenBank/DDBJ databases">
        <authorList>
            <person name="He Y."/>
        </authorList>
    </citation>
    <scope>NUCLEOTIDE SEQUENCE [LARGE SCALE GENOMIC DNA]</scope>
    <source>
        <strain evidence="12 13">SCSIO 58843</strain>
    </source>
</reference>
<proteinExistence type="predicted"/>
<dbReference type="Pfam" id="PF00999">
    <property type="entry name" value="Na_H_Exchanger"/>
    <property type="match status" value="1"/>
</dbReference>
<dbReference type="InterPro" id="IPR006153">
    <property type="entry name" value="Cation/H_exchanger_TM"/>
</dbReference>
<keyword evidence="7" id="KW-0406">Ion transport</keyword>
<dbReference type="AlphaFoldDB" id="A0A5Q2RJ32"/>
<evidence type="ECO:0000256" key="8">
    <source>
        <dbReference type="ARBA" id="ARBA00023136"/>
    </source>
</evidence>
<feature type="domain" description="Cation/H+ exchanger transmembrane" evidence="11">
    <location>
        <begin position="17"/>
        <end position="386"/>
    </location>
</feature>
<dbReference type="EMBL" id="CP045851">
    <property type="protein sequence ID" value="QGG96779.1"/>
    <property type="molecule type" value="Genomic_DNA"/>
</dbReference>
<keyword evidence="13" id="KW-1185">Reference proteome</keyword>
<evidence type="ECO:0000313" key="13">
    <source>
        <dbReference type="Proteomes" id="UP000334019"/>
    </source>
</evidence>
<keyword evidence="5 10" id="KW-0812">Transmembrane</keyword>
<dbReference type="PANTHER" id="PTHR32507">
    <property type="entry name" value="NA(+)/H(+) ANTIPORTER 1"/>
    <property type="match status" value="1"/>
</dbReference>
<dbReference type="Gene3D" id="1.20.1530.20">
    <property type="match status" value="1"/>
</dbReference>
<feature type="transmembrane region" description="Helical" evidence="10">
    <location>
        <begin position="295"/>
        <end position="317"/>
    </location>
</feature>
<evidence type="ECO:0000256" key="5">
    <source>
        <dbReference type="ARBA" id="ARBA00022692"/>
    </source>
</evidence>
<gene>
    <name evidence="12" type="ORF">GH723_17685</name>
</gene>
<dbReference type="RefSeq" id="WP_153760882.1">
    <property type="nucleotide sequence ID" value="NZ_CP045851.1"/>
</dbReference>
<keyword evidence="4" id="KW-1003">Cell membrane</keyword>
<feature type="transmembrane region" description="Helical" evidence="10">
    <location>
        <begin position="270"/>
        <end position="289"/>
    </location>
</feature>
<feature type="transmembrane region" description="Helical" evidence="10">
    <location>
        <begin position="6"/>
        <end position="23"/>
    </location>
</feature>